<feature type="signal peptide" evidence="2">
    <location>
        <begin position="1"/>
        <end position="19"/>
    </location>
</feature>
<keyword evidence="4" id="KW-1185">Reference proteome</keyword>
<gene>
    <name evidence="3" type="ORF">ABVK25_004469</name>
</gene>
<evidence type="ECO:0000313" key="4">
    <source>
        <dbReference type="Proteomes" id="UP001590951"/>
    </source>
</evidence>
<keyword evidence="2" id="KW-0732">Signal</keyword>
<evidence type="ECO:0000313" key="3">
    <source>
        <dbReference type="EMBL" id="KAL2055131.1"/>
    </source>
</evidence>
<accession>A0ABR4BDM7</accession>
<evidence type="ECO:0000256" key="2">
    <source>
        <dbReference type="SAM" id="SignalP"/>
    </source>
</evidence>
<feature type="chain" id="PRO_5045949474" evidence="2">
    <location>
        <begin position="20"/>
        <end position="106"/>
    </location>
</feature>
<feature type="compositionally biased region" description="Polar residues" evidence="1">
    <location>
        <begin position="76"/>
        <end position="88"/>
    </location>
</feature>
<dbReference type="EMBL" id="JBHFEH010000012">
    <property type="protein sequence ID" value="KAL2055131.1"/>
    <property type="molecule type" value="Genomic_DNA"/>
</dbReference>
<comment type="caution">
    <text evidence="3">The sequence shown here is derived from an EMBL/GenBank/DDBJ whole genome shotgun (WGS) entry which is preliminary data.</text>
</comment>
<evidence type="ECO:0000256" key="1">
    <source>
        <dbReference type="SAM" id="MobiDB-lite"/>
    </source>
</evidence>
<dbReference type="Proteomes" id="UP001590951">
    <property type="component" value="Unassembled WGS sequence"/>
</dbReference>
<feature type="region of interest" description="Disordered" evidence="1">
    <location>
        <begin position="63"/>
        <end position="88"/>
    </location>
</feature>
<proteinExistence type="predicted"/>
<reference evidence="3 4" key="1">
    <citation type="submission" date="2024-09" db="EMBL/GenBank/DDBJ databases">
        <title>Rethinking Asexuality: The Enigmatic Case of Functional Sexual Genes in Lepraria (Stereocaulaceae).</title>
        <authorList>
            <person name="Doellman M."/>
            <person name="Sun Y."/>
            <person name="Barcenas-Pena A."/>
            <person name="Lumbsch H.T."/>
            <person name="Grewe F."/>
        </authorList>
    </citation>
    <scope>NUCLEOTIDE SEQUENCE [LARGE SCALE GENOMIC DNA]</scope>
    <source>
        <strain evidence="3 4">Grewe 0041</strain>
    </source>
</reference>
<name>A0ABR4BDM7_9LECA</name>
<protein>
    <submittedName>
        <fullName evidence="3">Uncharacterized protein</fullName>
    </submittedName>
</protein>
<sequence>MSLITGLAFSSLLLSHTLAALFPKQPKERAHLDERTLWEKDYETLPWDDLAENEFFPRQSFLTSDSQKAVAKDSKPTPTGTHPTNTLPSRRLLVHDQFTFTCPTSV</sequence>
<organism evidence="3 4">
    <name type="scientific">Lepraria finkii</name>
    <dbReference type="NCBI Taxonomy" id="1340010"/>
    <lineage>
        <taxon>Eukaryota</taxon>
        <taxon>Fungi</taxon>
        <taxon>Dikarya</taxon>
        <taxon>Ascomycota</taxon>
        <taxon>Pezizomycotina</taxon>
        <taxon>Lecanoromycetes</taxon>
        <taxon>OSLEUM clade</taxon>
        <taxon>Lecanoromycetidae</taxon>
        <taxon>Lecanorales</taxon>
        <taxon>Lecanorineae</taxon>
        <taxon>Stereocaulaceae</taxon>
        <taxon>Lepraria</taxon>
    </lineage>
</organism>